<comment type="catalytic activity">
    <reaction evidence="14 16">
        <text>4 Fe(II)-[cytochrome c] + O2 + 8 H(+)(in) = 4 Fe(III)-[cytochrome c] + 2 H2O + 4 H(+)(out)</text>
        <dbReference type="Rhea" id="RHEA:11436"/>
        <dbReference type="Rhea" id="RHEA-COMP:10350"/>
        <dbReference type="Rhea" id="RHEA-COMP:14399"/>
        <dbReference type="ChEBI" id="CHEBI:15377"/>
        <dbReference type="ChEBI" id="CHEBI:15378"/>
        <dbReference type="ChEBI" id="CHEBI:15379"/>
        <dbReference type="ChEBI" id="CHEBI:29033"/>
        <dbReference type="ChEBI" id="CHEBI:29034"/>
        <dbReference type="EC" id="7.1.1.9"/>
    </reaction>
</comment>
<dbReference type="Pfam" id="PF00116">
    <property type="entry name" value="COX2"/>
    <property type="match status" value="1"/>
</dbReference>
<dbReference type="SUPFAM" id="SSF81464">
    <property type="entry name" value="Cytochrome c oxidase subunit II-like, transmembrane region"/>
    <property type="match status" value="1"/>
</dbReference>
<feature type="transmembrane region" description="Helical" evidence="17">
    <location>
        <begin position="108"/>
        <end position="129"/>
    </location>
</feature>
<dbReference type="EC" id="7.1.1.9" evidence="16"/>
<evidence type="ECO:0000256" key="9">
    <source>
        <dbReference type="ARBA" id="ARBA00022982"/>
    </source>
</evidence>
<organism evidence="21 22">
    <name type="scientific">Tianweitania populi</name>
    <dbReference type="NCBI Taxonomy" id="1607949"/>
    <lineage>
        <taxon>Bacteria</taxon>
        <taxon>Pseudomonadati</taxon>
        <taxon>Pseudomonadota</taxon>
        <taxon>Alphaproteobacteria</taxon>
        <taxon>Hyphomicrobiales</taxon>
        <taxon>Phyllobacteriaceae</taxon>
        <taxon>Tianweitania</taxon>
    </lineage>
</organism>
<evidence type="ECO:0000313" key="22">
    <source>
        <dbReference type="Proteomes" id="UP000630142"/>
    </source>
</evidence>
<feature type="domain" description="Cytochrome oxidase subunit II copper A binding" evidence="19">
    <location>
        <begin position="138"/>
        <end position="278"/>
    </location>
</feature>
<comment type="subcellular location">
    <subcellularLocation>
        <location evidence="15">Cell membrane</location>
        <topology evidence="15">Multi-pass membrane protein</topology>
    </subcellularLocation>
    <subcellularLocation>
        <location evidence="2">Membrane</location>
        <topology evidence="2">Multi-pass membrane protein</topology>
    </subcellularLocation>
</comment>
<dbReference type="Proteomes" id="UP000630142">
    <property type="component" value="Unassembled WGS sequence"/>
</dbReference>
<evidence type="ECO:0000259" key="20">
    <source>
        <dbReference type="PROSITE" id="PS50999"/>
    </source>
</evidence>
<dbReference type="GO" id="GO:0005886">
    <property type="term" value="C:plasma membrane"/>
    <property type="evidence" value="ECO:0007669"/>
    <property type="project" value="UniProtKB-SubCell"/>
</dbReference>
<dbReference type="CDD" id="cd13912">
    <property type="entry name" value="CcO_II_C"/>
    <property type="match status" value="1"/>
</dbReference>
<feature type="transmembrane region" description="Helical" evidence="17">
    <location>
        <begin position="66"/>
        <end position="87"/>
    </location>
</feature>
<dbReference type="InterPro" id="IPR045187">
    <property type="entry name" value="CcO_II"/>
</dbReference>
<reference evidence="21" key="1">
    <citation type="journal article" date="2014" name="Int. J. Syst. Evol. Microbiol.">
        <title>Complete genome sequence of Corynebacterium casei LMG S-19264T (=DSM 44701T), isolated from a smear-ripened cheese.</title>
        <authorList>
            <consortium name="US DOE Joint Genome Institute (JGI-PGF)"/>
            <person name="Walter F."/>
            <person name="Albersmeier A."/>
            <person name="Kalinowski J."/>
            <person name="Ruckert C."/>
        </authorList>
    </citation>
    <scope>NUCLEOTIDE SEQUENCE</scope>
    <source>
        <strain evidence="21">KCTC 42249</strain>
    </source>
</reference>
<dbReference type="PROSITE" id="PS00078">
    <property type="entry name" value="COX2"/>
    <property type="match status" value="1"/>
</dbReference>
<feature type="chain" id="PRO_5035307230" description="Cytochrome c oxidase subunit 2" evidence="18">
    <location>
        <begin position="40"/>
        <end position="305"/>
    </location>
</feature>
<evidence type="ECO:0000256" key="10">
    <source>
        <dbReference type="ARBA" id="ARBA00022989"/>
    </source>
</evidence>
<keyword evidence="5 15" id="KW-0679">Respiratory chain</keyword>
<keyword evidence="9 15" id="KW-0249">Electron transport</keyword>
<evidence type="ECO:0000256" key="16">
    <source>
        <dbReference type="RuleBase" id="RU004024"/>
    </source>
</evidence>
<dbReference type="Gene3D" id="2.60.40.420">
    <property type="entry name" value="Cupredoxins - blue copper proteins"/>
    <property type="match status" value="1"/>
</dbReference>
<keyword evidence="6 15" id="KW-0812">Transmembrane</keyword>
<evidence type="ECO:0000313" key="21">
    <source>
        <dbReference type="EMBL" id="GHD05928.1"/>
    </source>
</evidence>
<dbReference type="InterPro" id="IPR034210">
    <property type="entry name" value="CcO_II_C"/>
</dbReference>
<dbReference type="GO" id="GO:0016491">
    <property type="term" value="F:oxidoreductase activity"/>
    <property type="evidence" value="ECO:0007669"/>
    <property type="project" value="InterPro"/>
</dbReference>
<proteinExistence type="inferred from homology"/>
<dbReference type="InterPro" id="IPR008972">
    <property type="entry name" value="Cupredoxin"/>
</dbReference>
<evidence type="ECO:0000256" key="8">
    <source>
        <dbReference type="ARBA" id="ARBA00022967"/>
    </source>
</evidence>
<evidence type="ECO:0000256" key="14">
    <source>
        <dbReference type="ARBA" id="ARBA00047816"/>
    </source>
</evidence>
<keyword evidence="8" id="KW-1278">Translocase</keyword>
<name>A0A8J3DKU9_9HYPH</name>
<comment type="cofactor">
    <cofactor evidence="1">
        <name>heme</name>
        <dbReference type="ChEBI" id="CHEBI:30413"/>
    </cofactor>
</comment>
<feature type="signal peptide" evidence="18">
    <location>
        <begin position="1"/>
        <end position="39"/>
    </location>
</feature>
<evidence type="ECO:0000256" key="6">
    <source>
        <dbReference type="ARBA" id="ARBA00022692"/>
    </source>
</evidence>
<dbReference type="GO" id="GO:0042773">
    <property type="term" value="P:ATP synthesis coupled electron transport"/>
    <property type="evidence" value="ECO:0007669"/>
    <property type="project" value="TreeGrafter"/>
</dbReference>
<keyword evidence="18" id="KW-0732">Signal</keyword>
<evidence type="ECO:0000256" key="13">
    <source>
        <dbReference type="ARBA" id="ARBA00024688"/>
    </source>
</evidence>
<dbReference type="FunFam" id="2.60.40.420:FF:000001">
    <property type="entry name" value="Cytochrome c oxidase subunit 2"/>
    <property type="match status" value="1"/>
</dbReference>
<dbReference type="Pfam" id="PF02790">
    <property type="entry name" value="COX2_TM"/>
    <property type="match status" value="1"/>
</dbReference>
<dbReference type="PANTHER" id="PTHR22888:SF9">
    <property type="entry name" value="CYTOCHROME C OXIDASE SUBUNIT 2"/>
    <property type="match status" value="1"/>
</dbReference>
<reference evidence="21" key="2">
    <citation type="submission" date="2020-09" db="EMBL/GenBank/DDBJ databases">
        <authorList>
            <person name="Sun Q."/>
            <person name="Kim S."/>
        </authorList>
    </citation>
    <scope>NUCLEOTIDE SEQUENCE</scope>
    <source>
        <strain evidence="21">KCTC 42249</strain>
    </source>
</reference>
<dbReference type="PANTHER" id="PTHR22888">
    <property type="entry name" value="CYTOCHROME C OXIDASE, SUBUNIT II"/>
    <property type="match status" value="1"/>
</dbReference>
<dbReference type="InterPro" id="IPR011759">
    <property type="entry name" value="Cyt_c_oxidase_su2_TM_dom"/>
</dbReference>
<dbReference type="InterPro" id="IPR001505">
    <property type="entry name" value="Copper_CuA"/>
</dbReference>
<dbReference type="PROSITE" id="PS50999">
    <property type="entry name" value="COX2_TM"/>
    <property type="match status" value="1"/>
</dbReference>
<evidence type="ECO:0000256" key="2">
    <source>
        <dbReference type="ARBA" id="ARBA00004141"/>
    </source>
</evidence>
<dbReference type="Gene3D" id="1.10.287.90">
    <property type="match status" value="1"/>
</dbReference>
<keyword evidence="4 15" id="KW-0813">Transport</keyword>
<dbReference type="PRINTS" id="PR01166">
    <property type="entry name" value="CYCOXIDASEII"/>
</dbReference>
<keyword evidence="7 16" id="KW-0479">Metal-binding</keyword>
<dbReference type="NCBIfam" id="TIGR02866">
    <property type="entry name" value="CoxB"/>
    <property type="match status" value="1"/>
</dbReference>
<evidence type="ECO:0000256" key="3">
    <source>
        <dbReference type="ARBA" id="ARBA00007866"/>
    </source>
</evidence>
<evidence type="ECO:0000256" key="18">
    <source>
        <dbReference type="SAM" id="SignalP"/>
    </source>
</evidence>
<evidence type="ECO:0000256" key="7">
    <source>
        <dbReference type="ARBA" id="ARBA00022723"/>
    </source>
</evidence>
<dbReference type="SUPFAM" id="SSF49503">
    <property type="entry name" value="Cupredoxins"/>
    <property type="match status" value="1"/>
</dbReference>
<accession>A0A8J3DKU9</accession>
<protein>
    <recommendedName>
        <fullName evidence="16">Cytochrome c oxidase subunit 2</fullName>
        <ecNumber evidence="16">7.1.1.9</ecNumber>
    </recommendedName>
</protein>
<evidence type="ECO:0000256" key="12">
    <source>
        <dbReference type="ARBA" id="ARBA00023136"/>
    </source>
</evidence>
<dbReference type="InterPro" id="IPR014222">
    <property type="entry name" value="Cyt_c_oxidase_su2"/>
</dbReference>
<dbReference type="GO" id="GO:0005507">
    <property type="term" value="F:copper ion binding"/>
    <property type="evidence" value="ECO:0007669"/>
    <property type="project" value="InterPro"/>
</dbReference>
<evidence type="ECO:0000256" key="17">
    <source>
        <dbReference type="SAM" id="Phobius"/>
    </source>
</evidence>
<keyword evidence="12 17" id="KW-0472">Membrane</keyword>
<evidence type="ECO:0000256" key="15">
    <source>
        <dbReference type="RuleBase" id="RU000456"/>
    </source>
</evidence>
<evidence type="ECO:0000259" key="19">
    <source>
        <dbReference type="PROSITE" id="PS50857"/>
    </source>
</evidence>
<comment type="cofactor">
    <cofactor evidence="16">
        <name>Cu cation</name>
        <dbReference type="ChEBI" id="CHEBI:23378"/>
    </cofactor>
    <text evidence="16">Binds a copper A center.</text>
</comment>
<comment type="function">
    <text evidence="13 16">Subunits I and II form the functional core of the enzyme complex. Electrons originating in cytochrome c are transferred via heme a and Cu(A) to the binuclear center formed by heme a3 and Cu(B).</text>
</comment>
<evidence type="ECO:0000256" key="4">
    <source>
        <dbReference type="ARBA" id="ARBA00022448"/>
    </source>
</evidence>
<dbReference type="PROSITE" id="PS50857">
    <property type="entry name" value="COX2_CUA"/>
    <property type="match status" value="1"/>
</dbReference>
<dbReference type="EMBL" id="BMZQ01000001">
    <property type="protein sequence ID" value="GHD05928.1"/>
    <property type="molecule type" value="Genomic_DNA"/>
</dbReference>
<evidence type="ECO:0000256" key="5">
    <source>
        <dbReference type="ARBA" id="ARBA00022660"/>
    </source>
</evidence>
<dbReference type="InterPro" id="IPR002429">
    <property type="entry name" value="CcO_II-like_C"/>
</dbReference>
<gene>
    <name evidence="21" type="ORF">GCM10016234_02700</name>
</gene>
<comment type="caution">
    <text evidence="21">The sequence shown here is derived from an EMBL/GenBank/DDBJ whole genome shotgun (WGS) entry which is preliminary data.</text>
</comment>
<sequence length="305" mass="33138">MPHADARPSQGIREMTIAMKKVTGAAAAMVLLSGAAAFAAQPTPWQTDFQPAASPIMESIEWFENYTLWFIIPVTLLVLALLAYCIVRFRADAHPTPSRTSHNTLIEIIWTVGPVVILLCLAIPSFQLLTAQYTPPEEPALTVKAIGNQWNWDYEYQVETPLTFNSALLTDDARAAAGKEDRGAYPRLLAVDNEVVVPVNATVRMLVTGGDVIHSFAMPAFGVKVDAVPGRINETWFKATKEGLYYGQCSELCGKDHAYMPIAIRVVALDQYQTWLAAAATDLGGANRALMASVDAQNKIASAGE</sequence>
<dbReference type="AlphaFoldDB" id="A0A8J3DKU9"/>
<keyword evidence="11 16" id="KW-0186">Copper</keyword>
<keyword evidence="10 17" id="KW-1133">Transmembrane helix</keyword>
<dbReference type="GO" id="GO:0004129">
    <property type="term" value="F:cytochrome-c oxidase activity"/>
    <property type="evidence" value="ECO:0007669"/>
    <property type="project" value="UniProtKB-EC"/>
</dbReference>
<comment type="similarity">
    <text evidence="3 15">Belongs to the cytochrome c oxidase subunit 2 family.</text>
</comment>
<dbReference type="InterPro" id="IPR036257">
    <property type="entry name" value="Cyt_c_oxidase_su2_TM_sf"/>
</dbReference>
<keyword evidence="22" id="KW-1185">Reference proteome</keyword>
<evidence type="ECO:0000256" key="11">
    <source>
        <dbReference type="ARBA" id="ARBA00023008"/>
    </source>
</evidence>
<feature type="domain" description="Cytochrome oxidase subunit II transmembrane region profile" evidence="20">
    <location>
        <begin position="41"/>
        <end position="136"/>
    </location>
</feature>
<evidence type="ECO:0000256" key="1">
    <source>
        <dbReference type="ARBA" id="ARBA00001971"/>
    </source>
</evidence>